<gene>
    <name evidence="2" type="ORF">ADN01_10980</name>
</gene>
<comment type="caution">
    <text evidence="2">The sequence shown here is derived from an EMBL/GenBank/DDBJ whole genome shotgun (WGS) entry which is preliminary data.</text>
</comment>
<feature type="compositionally biased region" description="Basic residues" evidence="1">
    <location>
        <begin position="87"/>
        <end position="106"/>
    </location>
</feature>
<organism evidence="2 3">
    <name type="scientific">Levilinea saccharolytica</name>
    <dbReference type="NCBI Taxonomy" id="229921"/>
    <lineage>
        <taxon>Bacteria</taxon>
        <taxon>Bacillati</taxon>
        <taxon>Chloroflexota</taxon>
        <taxon>Anaerolineae</taxon>
        <taxon>Anaerolineales</taxon>
        <taxon>Anaerolineaceae</taxon>
        <taxon>Levilinea</taxon>
    </lineage>
</organism>
<name>A0A0P6XXJ6_9CHLR</name>
<evidence type="ECO:0000313" key="3">
    <source>
        <dbReference type="Proteomes" id="UP000050501"/>
    </source>
</evidence>
<dbReference type="Proteomes" id="UP000050501">
    <property type="component" value="Unassembled WGS sequence"/>
</dbReference>
<protein>
    <recommendedName>
        <fullName evidence="4">YgiT-type zinc finger protein</fullName>
    </recommendedName>
</protein>
<feature type="region of interest" description="Disordered" evidence="1">
    <location>
        <begin position="76"/>
        <end position="106"/>
    </location>
</feature>
<dbReference type="NCBIfam" id="TIGR03831">
    <property type="entry name" value="YgiT_finger"/>
    <property type="match status" value="1"/>
</dbReference>
<evidence type="ECO:0008006" key="4">
    <source>
        <dbReference type="Google" id="ProtNLM"/>
    </source>
</evidence>
<dbReference type="InterPro" id="IPR022453">
    <property type="entry name" value="Znf_MqsA-type"/>
</dbReference>
<dbReference type="PROSITE" id="PS51257">
    <property type="entry name" value="PROKAR_LIPOPROTEIN"/>
    <property type="match status" value="1"/>
</dbReference>
<dbReference type="RefSeq" id="WP_062417733.1">
    <property type="nucleotide sequence ID" value="NZ_DF967974.1"/>
</dbReference>
<keyword evidence="3" id="KW-1185">Reference proteome</keyword>
<proteinExistence type="predicted"/>
<evidence type="ECO:0000256" key="1">
    <source>
        <dbReference type="SAM" id="MobiDB-lite"/>
    </source>
</evidence>
<accession>A0A0P6XXJ6</accession>
<dbReference type="Gene3D" id="3.10.20.860">
    <property type="match status" value="1"/>
</dbReference>
<reference evidence="2 3" key="1">
    <citation type="submission" date="2015-07" db="EMBL/GenBank/DDBJ databases">
        <title>Genome sequence of Levilinea saccharolytica DSM 16555.</title>
        <authorList>
            <person name="Hemp J."/>
            <person name="Ward L.M."/>
            <person name="Pace L.A."/>
            <person name="Fischer W.W."/>
        </authorList>
    </citation>
    <scope>NUCLEOTIDE SEQUENCE [LARGE SCALE GENOMIC DNA]</scope>
    <source>
        <strain evidence="2 3">KIBI-1</strain>
    </source>
</reference>
<evidence type="ECO:0000313" key="2">
    <source>
        <dbReference type="EMBL" id="KPL80659.1"/>
    </source>
</evidence>
<sequence>MKTTINEENSGLANLQGVTIACTDCQTGQMRRQYVTYYTWLGDELISVPDFPAWVCDVCGRREYDPHALNQLTLLLSPNAGKPTPRPPRKPMQKPMRKGPRPSRQE</sequence>
<dbReference type="EMBL" id="LGCM01000039">
    <property type="protein sequence ID" value="KPL80659.1"/>
    <property type="molecule type" value="Genomic_DNA"/>
</dbReference>
<dbReference type="AlphaFoldDB" id="A0A0P6XXJ6"/>